<evidence type="ECO:0000256" key="1">
    <source>
        <dbReference type="SAM" id="MobiDB-lite"/>
    </source>
</evidence>
<gene>
    <name evidence="2" type="ORF">LWI29_030098</name>
</gene>
<protein>
    <submittedName>
        <fullName evidence="2">Uncharacterized protein</fullName>
    </submittedName>
</protein>
<feature type="compositionally biased region" description="Basic and acidic residues" evidence="1">
    <location>
        <begin position="210"/>
        <end position="221"/>
    </location>
</feature>
<comment type="caution">
    <text evidence="2">The sequence shown here is derived from an EMBL/GenBank/DDBJ whole genome shotgun (WGS) entry which is preliminary data.</text>
</comment>
<name>A0AA39WA37_ACESA</name>
<evidence type="ECO:0000313" key="2">
    <source>
        <dbReference type="EMBL" id="KAK0608395.1"/>
    </source>
</evidence>
<feature type="region of interest" description="Disordered" evidence="1">
    <location>
        <begin position="181"/>
        <end position="221"/>
    </location>
</feature>
<feature type="region of interest" description="Disordered" evidence="1">
    <location>
        <begin position="83"/>
        <end position="138"/>
    </location>
</feature>
<reference evidence="2" key="2">
    <citation type="submission" date="2023-06" db="EMBL/GenBank/DDBJ databases">
        <authorList>
            <person name="Swenson N.G."/>
            <person name="Wegrzyn J.L."/>
            <person name="Mcevoy S.L."/>
        </authorList>
    </citation>
    <scope>NUCLEOTIDE SEQUENCE</scope>
    <source>
        <strain evidence="2">NS2018</strain>
        <tissue evidence="2">Leaf</tissue>
    </source>
</reference>
<dbReference type="EMBL" id="JAUESC010000001">
    <property type="protein sequence ID" value="KAK0608395.1"/>
    <property type="molecule type" value="Genomic_DNA"/>
</dbReference>
<dbReference type="Proteomes" id="UP001168877">
    <property type="component" value="Unassembled WGS sequence"/>
</dbReference>
<reference evidence="2" key="1">
    <citation type="journal article" date="2022" name="Plant J.">
        <title>Strategies of tolerance reflected in two North American maple genomes.</title>
        <authorList>
            <person name="McEvoy S.L."/>
            <person name="Sezen U.U."/>
            <person name="Trouern-Trend A."/>
            <person name="McMahon S.M."/>
            <person name="Schaberg P.G."/>
            <person name="Yang J."/>
            <person name="Wegrzyn J.L."/>
            <person name="Swenson N.G."/>
        </authorList>
    </citation>
    <scope>NUCLEOTIDE SEQUENCE</scope>
    <source>
        <strain evidence="2">NS2018</strain>
    </source>
</reference>
<keyword evidence="3" id="KW-1185">Reference proteome</keyword>
<organism evidence="2 3">
    <name type="scientific">Acer saccharum</name>
    <name type="common">Sugar maple</name>
    <dbReference type="NCBI Taxonomy" id="4024"/>
    <lineage>
        <taxon>Eukaryota</taxon>
        <taxon>Viridiplantae</taxon>
        <taxon>Streptophyta</taxon>
        <taxon>Embryophyta</taxon>
        <taxon>Tracheophyta</taxon>
        <taxon>Spermatophyta</taxon>
        <taxon>Magnoliopsida</taxon>
        <taxon>eudicotyledons</taxon>
        <taxon>Gunneridae</taxon>
        <taxon>Pentapetalae</taxon>
        <taxon>rosids</taxon>
        <taxon>malvids</taxon>
        <taxon>Sapindales</taxon>
        <taxon>Sapindaceae</taxon>
        <taxon>Hippocastanoideae</taxon>
        <taxon>Acereae</taxon>
        <taxon>Acer</taxon>
    </lineage>
</organism>
<accession>A0AA39WA37</accession>
<sequence>MKHSTWMKDPYDLMGDEVHRVAKMVTLLLDDRCAFALFTESTLLKRGIIYGLPNGRPRLFYNEPICGELTRTTKNQIERKKVVHNDSKSSAKVRTPSKKKQRSSRSGVATPSKANGLPSKLATFEKGEEKKKRKRSSSVFLASSGHVGLVTSVIDSLRSEDEKEGKGNDLVFLALGEHQAKKRKSENVPSEGLVPSTSLRIGHATAPSSPRDKVDEGLGLI</sequence>
<dbReference type="AlphaFoldDB" id="A0AA39WA37"/>
<proteinExistence type="predicted"/>
<feature type="compositionally biased region" description="Polar residues" evidence="1">
    <location>
        <begin position="104"/>
        <end position="113"/>
    </location>
</feature>
<evidence type="ECO:0000313" key="3">
    <source>
        <dbReference type="Proteomes" id="UP001168877"/>
    </source>
</evidence>